<accession>A0ABX0XUZ2</accession>
<evidence type="ECO:0000313" key="2">
    <source>
        <dbReference type="Proteomes" id="UP000722989"/>
    </source>
</evidence>
<dbReference type="EMBL" id="JAATVY010000002">
    <property type="protein sequence ID" value="NJC69099.1"/>
    <property type="molecule type" value="Genomic_DNA"/>
</dbReference>
<protein>
    <recommendedName>
        <fullName evidence="3">WXG100 family type VII secretion target</fullName>
    </recommendedName>
</protein>
<name>A0ABX0XUZ2_9ACTN</name>
<comment type="caution">
    <text evidence="1">The sequence shown here is derived from an EMBL/GenBank/DDBJ whole genome shotgun (WGS) entry which is preliminary data.</text>
</comment>
<dbReference type="Proteomes" id="UP000722989">
    <property type="component" value="Unassembled WGS sequence"/>
</dbReference>
<proteinExistence type="predicted"/>
<keyword evidence="2" id="KW-1185">Reference proteome</keyword>
<reference evidence="1 2" key="1">
    <citation type="submission" date="2020-03" db="EMBL/GenBank/DDBJ databases">
        <title>WGS of the type strain of Planosporangium spp.</title>
        <authorList>
            <person name="Thawai C."/>
        </authorList>
    </citation>
    <scope>NUCLEOTIDE SEQUENCE [LARGE SCALE GENOMIC DNA]</scope>
    <source>
        <strain evidence="1 2">TBRC 5610</strain>
    </source>
</reference>
<evidence type="ECO:0008006" key="3">
    <source>
        <dbReference type="Google" id="ProtNLM"/>
    </source>
</evidence>
<dbReference type="RefSeq" id="WP_167923952.1">
    <property type="nucleotide sequence ID" value="NZ_JAATVY010000002.1"/>
</dbReference>
<dbReference type="SUPFAM" id="SSF140453">
    <property type="entry name" value="EsxAB dimer-like"/>
    <property type="match status" value="1"/>
</dbReference>
<dbReference type="InterPro" id="IPR036689">
    <property type="entry name" value="ESAT-6-like_sf"/>
</dbReference>
<sequence length="366" mass="38013">MTLKVQPSYLDGYAAQLGRGADDATSVKRYLDQYRTDGNLNGPLIELAGTAQIRAMSTAAEAAAKAARILHDSQEGLARAATYYRTADVAAAARADATLPGRCAGALTALEKEWAANECAPSFSDSREPSGRLKPVDDVKYTHPLSFMDDISISNWMLKGFDFVFGFNPLDKASEFFIGDWQAVAKGGVAIGRAADALHDLGYNVQGGAIALRGGWTGVAAGAAYQHFTGLAGGIDDLVNPIREISKQFDSIAHGVYSVSEAVTGWLKGIADAAIIAGIAAAAGTVTAETGVGAVVGYGVATVEVCEMLNMWADATAAMSKVYGFVQGAVGAIDALLPMLQNASFPNLSGYNAYSNPLAIGPQVAS</sequence>
<evidence type="ECO:0000313" key="1">
    <source>
        <dbReference type="EMBL" id="NJC69099.1"/>
    </source>
</evidence>
<gene>
    <name evidence="1" type="ORF">HC031_05085</name>
</gene>
<organism evidence="1 2">
    <name type="scientific">Planosporangium thailandense</name>
    <dbReference type="NCBI Taxonomy" id="765197"/>
    <lineage>
        <taxon>Bacteria</taxon>
        <taxon>Bacillati</taxon>
        <taxon>Actinomycetota</taxon>
        <taxon>Actinomycetes</taxon>
        <taxon>Micromonosporales</taxon>
        <taxon>Micromonosporaceae</taxon>
        <taxon>Planosporangium</taxon>
    </lineage>
</organism>